<name>A0A1Y0V1S9_9PROT</name>
<reference evidence="2 3" key="1">
    <citation type="submission" date="2017-05" db="EMBL/GenBank/DDBJ databases">
        <title>Genome sequence of Acetobacter pasteurianus subsp. ascendens strain SRCM101447.</title>
        <authorList>
            <person name="Cho S.H."/>
        </authorList>
    </citation>
    <scope>NUCLEOTIDE SEQUENCE [LARGE SCALE GENOMIC DNA]</scope>
    <source>
        <strain evidence="2 3">SRCM101447</strain>
        <plasmid evidence="3">Plasmid pap1447-1 sequence</plasmid>
    </source>
</reference>
<accession>A0A1Y0V1S9</accession>
<dbReference type="InterPro" id="IPR005097">
    <property type="entry name" value="Sacchrp_dh_NADP-bd"/>
</dbReference>
<dbReference type="PANTHER" id="PTHR43781">
    <property type="entry name" value="SACCHAROPINE DEHYDROGENASE"/>
    <property type="match status" value="1"/>
</dbReference>
<dbReference type="RefSeq" id="WP_087636568.1">
    <property type="nucleotide sequence ID" value="NZ_CP021525.1"/>
</dbReference>
<keyword evidence="2" id="KW-0614">Plasmid</keyword>
<evidence type="ECO:0000313" key="2">
    <source>
        <dbReference type="EMBL" id="ARW12031.1"/>
    </source>
</evidence>
<evidence type="ECO:0000259" key="1">
    <source>
        <dbReference type="Pfam" id="PF03435"/>
    </source>
</evidence>
<dbReference type="EC" id="1.5.1.7" evidence="2"/>
<gene>
    <name evidence="2" type="primary">lys1</name>
    <name evidence="2" type="ORF">S101447_02994</name>
</gene>
<feature type="domain" description="Saccharopine dehydrogenase NADP binding" evidence="1">
    <location>
        <begin position="19"/>
        <end position="121"/>
    </location>
</feature>
<keyword evidence="2" id="KW-0560">Oxidoreductase</keyword>
<dbReference type="AlphaFoldDB" id="A0A1Y0V1S9"/>
<dbReference type="PANTHER" id="PTHR43781:SF1">
    <property type="entry name" value="SACCHAROPINE DEHYDROGENASE"/>
    <property type="match status" value="1"/>
</dbReference>
<dbReference type="Gene3D" id="3.40.50.720">
    <property type="entry name" value="NAD(P)-binding Rossmann-like Domain"/>
    <property type="match status" value="1"/>
</dbReference>
<organism evidence="2 3">
    <name type="scientific">Acetobacter ascendens</name>
    <dbReference type="NCBI Taxonomy" id="481146"/>
    <lineage>
        <taxon>Bacteria</taxon>
        <taxon>Pseudomonadati</taxon>
        <taxon>Pseudomonadota</taxon>
        <taxon>Alphaproteobacteria</taxon>
        <taxon>Acetobacterales</taxon>
        <taxon>Acetobacteraceae</taxon>
        <taxon>Acetobacter</taxon>
    </lineage>
</organism>
<dbReference type="Pfam" id="PF03435">
    <property type="entry name" value="Sacchrp_dh_NADP"/>
    <property type="match status" value="1"/>
</dbReference>
<dbReference type="GO" id="GO:0004754">
    <property type="term" value="F:saccharopine dehydrogenase (NAD+, L-lysine-forming) activity"/>
    <property type="evidence" value="ECO:0007669"/>
    <property type="project" value="UniProtKB-EC"/>
</dbReference>
<dbReference type="Proteomes" id="UP000195633">
    <property type="component" value="Plasmid pAP1447-1"/>
</dbReference>
<dbReference type="EMBL" id="CP021525">
    <property type="protein sequence ID" value="ARW12031.1"/>
    <property type="molecule type" value="Genomic_DNA"/>
</dbReference>
<dbReference type="SUPFAM" id="SSF51735">
    <property type="entry name" value="NAD(P)-binding Rossmann-fold domains"/>
    <property type="match status" value="1"/>
</dbReference>
<dbReference type="InterPro" id="IPR036291">
    <property type="entry name" value="NAD(P)-bd_dom_sf"/>
</dbReference>
<protein>
    <submittedName>
        <fullName evidence="2">Saccharopine dehydrogenase (NAD(+), L-lysine-forming)</fullName>
        <ecNumber evidence="2">1.5.1.7</ecNumber>
    </submittedName>
</protein>
<proteinExistence type="predicted"/>
<evidence type="ECO:0000313" key="3">
    <source>
        <dbReference type="Proteomes" id="UP000195633"/>
    </source>
</evidence>
<sequence length="341" mass="35683">MAAEVLCMISTENPSRILMIYGAYGYTGRMVAEHAKAVGLSIILAGRRADGLEELATRLGADYRVFSLEQNTAIDLTLSDVTVLLNCAGPYRRTAEPLMRSAIRCGVHYLDIAAELDSYRLAAQLDTIAGAAGVILLPGSGGSVAMLGCLAGHTAERVQAPQKIAIALNVSGTMSRGSAITAAENVTPETLICKEGHLVACPAPDQRPFDFGHGAVSCFPVTLPDLITIGRATHIPDIETFVHISGNAFPGGDLALLPDGPDAQERKAHRYQAAAEVTGANGITVRSVLDTVNGYTFTPLAAVEAARRVLGGEVRPGFQTPAGLFGNGFAGTIADTRIVDL</sequence>
<geneLocation type="plasmid" evidence="3">
    <name>pap1447-1 sequence</name>
</geneLocation>